<dbReference type="AlphaFoldDB" id="A0A9W9LRU5"/>
<evidence type="ECO:0000256" key="1">
    <source>
        <dbReference type="SAM" id="SignalP"/>
    </source>
</evidence>
<gene>
    <name evidence="3" type="ORF">N7492_005146</name>
</gene>
<feature type="domain" description="Lysine-specific metallo-endopeptidase" evidence="2">
    <location>
        <begin position="236"/>
        <end position="283"/>
    </location>
</feature>
<feature type="signal peptide" evidence="1">
    <location>
        <begin position="1"/>
        <end position="22"/>
    </location>
</feature>
<feature type="chain" id="PRO_5040889172" description="Lysine-specific metallo-endopeptidase domain-containing protein" evidence="1">
    <location>
        <begin position="23"/>
        <end position="316"/>
    </location>
</feature>
<name>A0A9W9LRU5_9EURO</name>
<proteinExistence type="predicted"/>
<keyword evidence="4" id="KW-1185">Reference proteome</keyword>
<comment type="caution">
    <text evidence="3">The sequence shown here is derived from an EMBL/GenBank/DDBJ whole genome shotgun (WGS) entry which is preliminary data.</text>
</comment>
<reference evidence="3" key="1">
    <citation type="submission" date="2022-11" db="EMBL/GenBank/DDBJ databases">
        <authorList>
            <person name="Petersen C."/>
        </authorList>
    </citation>
    <scope>NUCLEOTIDE SEQUENCE</scope>
    <source>
        <strain evidence="3">IBT 21917</strain>
    </source>
</reference>
<dbReference type="Pfam" id="PF14521">
    <property type="entry name" value="Aspzincin_M35"/>
    <property type="match status" value="1"/>
</dbReference>
<organism evidence="3 4">
    <name type="scientific">Penicillium capsulatum</name>
    <dbReference type="NCBI Taxonomy" id="69766"/>
    <lineage>
        <taxon>Eukaryota</taxon>
        <taxon>Fungi</taxon>
        <taxon>Dikarya</taxon>
        <taxon>Ascomycota</taxon>
        <taxon>Pezizomycotina</taxon>
        <taxon>Eurotiomycetes</taxon>
        <taxon>Eurotiomycetidae</taxon>
        <taxon>Eurotiales</taxon>
        <taxon>Aspergillaceae</taxon>
        <taxon>Penicillium</taxon>
    </lineage>
</organism>
<dbReference type="OrthoDB" id="4507347at2759"/>
<evidence type="ECO:0000259" key="2">
    <source>
        <dbReference type="Pfam" id="PF14521"/>
    </source>
</evidence>
<dbReference type="InterPro" id="IPR029463">
    <property type="entry name" value="Lys_MEP"/>
</dbReference>
<keyword evidence="1" id="KW-0732">Signal</keyword>
<evidence type="ECO:0000313" key="4">
    <source>
        <dbReference type="Proteomes" id="UP001146351"/>
    </source>
</evidence>
<dbReference type="Proteomes" id="UP001146351">
    <property type="component" value="Unassembled WGS sequence"/>
</dbReference>
<evidence type="ECO:0000313" key="3">
    <source>
        <dbReference type="EMBL" id="KAJ5172553.1"/>
    </source>
</evidence>
<dbReference type="SUPFAM" id="SSF55486">
    <property type="entry name" value="Metalloproteases ('zincins'), catalytic domain"/>
    <property type="match status" value="1"/>
</dbReference>
<dbReference type="EMBL" id="JAPQKO010000003">
    <property type="protein sequence ID" value="KAJ5172553.1"/>
    <property type="molecule type" value="Genomic_DNA"/>
</dbReference>
<sequence>MEPPRITMLLVYLLGFLSLVNGFVIDKSCKEVEGQISKAAELAFKRASIAHDALAKSPLDGDIQDLAKLLFSPSTFGKAKGYHPTYVYGGIGSMAFELPSGLTPPKQDVTIFCTYDHLKKEKVKVKDDKGNEVEKEAWVDKGQTPEYKFFADKLEECNLPNGGASNTMALTLKQALDPKRPASQERRAFIQLCPWYLNKLTGSKFPHSGKIDFWGKIGSALDKVVDTKTEMDTLALLEHTLLHEFSHTPLGGRTEDYEYEWKPCTGLGDKGYNNADSIAFFAQGVELIRKGLIPQKNGKIVKKTNKRDLVASAWAA</sequence>
<reference evidence="3" key="2">
    <citation type="journal article" date="2023" name="IMA Fungus">
        <title>Comparative genomic study of the Penicillium genus elucidates a diverse pangenome and 15 lateral gene transfer events.</title>
        <authorList>
            <person name="Petersen C."/>
            <person name="Sorensen T."/>
            <person name="Nielsen M.R."/>
            <person name="Sondergaard T.E."/>
            <person name="Sorensen J.L."/>
            <person name="Fitzpatrick D.A."/>
            <person name="Frisvad J.C."/>
            <person name="Nielsen K.L."/>
        </authorList>
    </citation>
    <scope>NUCLEOTIDE SEQUENCE</scope>
    <source>
        <strain evidence="3">IBT 21917</strain>
    </source>
</reference>
<dbReference type="InterPro" id="IPR024079">
    <property type="entry name" value="MetalloPept_cat_dom_sf"/>
</dbReference>
<dbReference type="GO" id="GO:0004222">
    <property type="term" value="F:metalloendopeptidase activity"/>
    <property type="evidence" value="ECO:0007669"/>
    <property type="project" value="InterPro"/>
</dbReference>
<dbReference type="Gene3D" id="3.40.390.10">
    <property type="entry name" value="Collagenase (Catalytic Domain)"/>
    <property type="match status" value="1"/>
</dbReference>
<protein>
    <recommendedName>
        <fullName evidence="2">Lysine-specific metallo-endopeptidase domain-containing protein</fullName>
    </recommendedName>
</protein>
<accession>A0A9W9LRU5</accession>